<dbReference type="InterPro" id="IPR055170">
    <property type="entry name" value="GFO_IDH_MocA-like_dom"/>
</dbReference>
<dbReference type="Pfam" id="PF01408">
    <property type="entry name" value="GFO_IDH_MocA"/>
    <property type="match status" value="1"/>
</dbReference>
<dbReference type="SUPFAM" id="SSF51735">
    <property type="entry name" value="NAD(P)-binding Rossmann-fold domains"/>
    <property type="match status" value="1"/>
</dbReference>
<dbReference type="InterPro" id="IPR000683">
    <property type="entry name" value="Gfo/Idh/MocA-like_OxRdtase_N"/>
</dbReference>
<dbReference type="PANTHER" id="PTHR43818">
    <property type="entry name" value="BCDNA.GH03377"/>
    <property type="match status" value="1"/>
</dbReference>
<dbReference type="Gene3D" id="3.30.360.10">
    <property type="entry name" value="Dihydrodipicolinate Reductase, domain 2"/>
    <property type="match status" value="1"/>
</dbReference>
<evidence type="ECO:0000313" key="5">
    <source>
        <dbReference type="Proteomes" id="UP000276301"/>
    </source>
</evidence>
<reference evidence="4 5" key="1">
    <citation type="submission" date="2018-10" db="EMBL/GenBank/DDBJ databases">
        <title>Anaerotruncus faecis sp. nov., isolated from human feces.</title>
        <authorList>
            <person name="Wang Y.-J."/>
        </authorList>
    </citation>
    <scope>NUCLEOTIDE SEQUENCE [LARGE SCALE GENOMIC DNA]</scope>
    <source>
        <strain evidence="4 5">22A2-44</strain>
    </source>
</reference>
<dbReference type="Pfam" id="PF22725">
    <property type="entry name" value="GFO_IDH_MocA_C3"/>
    <property type="match status" value="1"/>
</dbReference>
<keyword evidence="5" id="KW-1185">Reference proteome</keyword>
<dbReference type="EMBL" id="RCHT01000007">
    <property type="protein sequence ID" value="RLL12170.1"/>
    <property type="molecule type" value="Genomic_DNA"/>
</dbReference>
<dbReference type="InterPro" id="IPR050463">
    <property type="entry name" value="Gfo/Idh/MocA_oxidrdct_glycsds"/>
</dbReference>
<dbReference type="GO" id="GO:0016491">
    <property type="term" value="F:oxidoreductase activity"/>
    <property type="evidence" value="ECO:0007669"/>
    <property type="project" value="UniProtKB-KW"/>
</dbReference>
<sequence length="356" mass="38565">MTQPRIKVLVIGAAFSADLHMEGYQRCSDLARVVGICDMQPDRIDALASRYRLEDYTKYSSYERAIAESGCDVVDICLPNFLHHPVALCAFRHGKHVVCEKPLAITAAQAQDMTEAAKAAEKCLYYAEDWLFAPAVVRALEIVREGAIGDLLFIRAREAHSGSHSPFAQTIAGCGGGCMIHLGIHPVGLALALGDNRWTCVTADVTGGMERNLVHKAMEGEDWASCSMSFENGIRAVVEANYVTVGGMEDVIDFYGTKGCLHVDLDFSSAVRCFSIPGVSYTIEKAEITTGWSSPAVDEKYNLGYVGEIRHFMERASAGRDAMPGLRGIDGLECMRAVEAIYAAAKAGTAVKNPNL</sequence>
<dbReference type="Proteomes" id="UP000276301">
    <property type="component" value="Unassembled WGS sequence"/>
</dbReference>
<evidence type="ECO:0000259" key="2">
    <source>
        <dbReference type="Pfam" id="PF01408"/>
    </source>
</evidence>
<evidence type="ECO:0000256" key="1">
    <source>
        <dbReference type="ARBA" id="ARBA00023002"/>
    </source>
</evidence>
<dbReference type="AlphaFoldDB" id="A0A498D1R4"/>
<dbReference type="GO" id="GO:0000166">
    <property type="term" value="F:nucleotide binding"/>
    <property type="evidence" value="ECO:0007669"/>
    <property type="project" value="InterPro"/>
</dbReference>
<dbReference type="SUPFAM" id="SSF55347">
    <property type="entry name" value="Glyceraldehyde-3-phosphate dehydrogenase-like, C-terminal domain"/>
    <property type="match status" value="1"/>
</dbReference>
<dbReference type="InterPro" id="IPR036291">
    <property type="entry name" value="NAD(P)-bd_dom_sf"/>
</dbReference>
<organism evidence="4 5">
    <name type="scientific">Anaerotruncus massiliensis</name>
    <name type="common">ex Liu et al. 2021</name>
    <dbReference type="NCBI Taxonomy" id="2321404"/>
    <lineage>
        <taxon>Bacteria</taxon>
        <taxon>Bacillati</taxon>
        <taxon>Bacillota</taxon>
        <taxon>Clostridia</taxon>
        <taxon>Eubacteriales</taxon>
        <taxon>Oscillospiraceae</taxon>
        <taxon>Anaerotruncus</taxon>
    </lineage>
</organism>
<gene>
    <name evidence="4" type="ORF">D4A47_06495</name>
</gene>
<evidence type="ECO:0000313" key="4">
    <source>
        <dbReference type="EMBL" id="RLL12170.1"/>
    </source>
</evidence>
<dbReference type="PANTHER" id="PTHR43818:SF11">
    <property type="entry name" value="BCDNA.GH03377"/>
    <property type="match status" value="1"/>
</dbReference>
<comment type="caution">
    <text evidence="4">The sequence shown here is derived from an EMBL/GenBank/DDBJ whole genome shotgun (WGS) entry which is preliminary data.</text>
</comment>
<evidence type="ECO:0000259" key="3">
    <source>
        <dbReference type="Pfam" id="PF22725"/>
    </source>
</evidence>
<feature type="domain" description="GFO/IDH/MocA-like oxidoreductase" evidence="3">
    <location>
        <begin position="138"/>
        <end position="261"/>
    </location>
</feature>
<dbReference type="Gene3D" id="3.40.50.720">
    <property type="entry name" value="NAD(P)-binding Rossmann-like Domain"/>
    <property type="match status" value="1"/>
</dbReference>
<keyword evidence="1" id="KW-0560">Oxidoreductase</keyword>
<name>A0A498D1R4_9FIRM</name>
<feature type="domain" description="Gfo/Idh/MocA-like oxidoreductase N-terminal" evidence="2">
    <location>
        <begin position="6"/>
        <end position="125"/>
    </location>
</feature>
<accession>A0A498D1R4</accession>
<protein>
    <submittedName>
        <fullName evidence="4">Gfo/Idh/MocA family oxidoreductase</fullName>
    </submittedName>
</protein>
<dbReference type="RefSeq" id="WP_121586656.1">
    <property type="nucleotide sequence ID" value="NZ_RCHT01000007.1"/>
</dbReference>
<proteinExistence type="predicted"/>